<evidence type="ECO:0000313" key="2">
    <source>
        <dbReference type="EnsemblPlants" id="KQJ83767"/>
    </source>
</evidence>
<reference evidence="1 2" key="1">
    <citation type="journal article" date="2010" name="Nature">
        <title>Genome sequencing and analysis of the model grass Brachypodium distachyon.</title>
        <authorList>
            <consortium name="International Brachypodium Initiative"/>
        </authorList>
    </citation>
    <scope>NUCLEOTIDE SEQUENCE [LARGE SCALE GENOMIC DNA]</scope>
    <source>
        <strain evidence="1 2">Bd21</strain>
    </source>
</reference>
<evidence type="ECO:0000313" key="3">
    <source>
        <dbReference type="Proteomes" id="UP000008810"/>
    </source>
</evidence>
<dbReference type="EnsemblPlants" id="KQJ83767">
    <property type="protein sequence ID" value="KQJ83767"/>
    <property type="gene ID" value="BRADI_5g16752v3"/>
</dbReference>
<dbReference type="Proteomes" id="UP000008810">
    <property type="component" value="Chromosome 5"/>
</dbReference>
<gene>
    <name evidence="1" type="ORF">BRADI_5g16752v3</name>
</gene>
<organism evidence="1">
    <name type="scientific">Brachypodium distachyon</name>
    <name type="common">Purple false brome</name>
    <name type="synonym">Trachynia distachya</name>
    <dbReference type="NCBI Taxonomy" id="15368"/>
    <lineage>
        <taxon>Eukaryota</taxon>
        <taxon>Viridiplantae</taxon>
        <taxon>Streptophyta</taxon>
        <taxon>Embryophyta</taxon>
        <taxon>Tracheophyta</taxon>
        <taxon>Spermatophyta</taxon>
        <taxon>Magnoliopsida</taxon>
        <taxon>Liliopsida</taxon>
        <taxon>Poales</taxon>
        <taxon>Poaceae</taxon>
        <taxon>BOP clade</taxon>
        <taxon>Pooideae</taxon>
        <taxon>Stipodae</taxon>
        <taxon>Brachypodieae</taxon>
        <taxon>Brachypodium</taxon>
    </lineage>
</organism>
<proteinExistence type="predicted"/>
<reference evidence="1" key="2">
    <citation type="submission" date="2017-06" db="EMBL/GenBank/DDBJ databases">
        <title>WGS assembly of Brachypodium distachyon.</title>
        <authorList>
            <consortium name="The International Brachypodium Initiative"/>
            <person name="Lucas S."/>
            <person name="Harmon-Smith M."/>
            <person name="Lail K."/>
            <person name="Tice H."/>
            <person name="Grimwood J."/>
            <person name="Bruce D."/>
            <person name="Barry K."/>
            <person name="Shu S."/>
            <person name="Lindquist E."/>
            <person name="Wang M."/>
            <person name="Pitluck S."/>
            <person name="Vogel J.P."/>
            <person name="Garvin D.F."/>
            <person name="Mockler T.C."/>
            <person name="Schmutz J."/>
            <person name="Rokhsar D."/>
            <person name="Bevan M.W."/>
        </authorList>
    </citation>
    <scope>NUCLEOTIDE SEQUENCE</scope>
    <source>
        <strain evidence="1">Bd21</strain>
    </source>
</reference>
<accession>A0A0Q3E7A4</accession>
<dbReference type="EMBL" id="CM000884">
    <property type="protein sequence ID" value="KQJ83767.1"/>
    <property type="molecule type" value="Genomic_DNA"/>
</dbReference>
<evidence type="ECO:0000313" key="1">
    <source>
        <dbReference type="EMBL" id="KQJ83767.1"/>
    </source>
</evidence>
<keyword evidence="3" id="KW-1185">Reference proteome</keyword>
<protein>
    <submittedName>
        <fullName evidence="1 2">Uncharacterized protein</fullName>
    </submittedName>
</protein>
<dbReference type="InParanoid" id="A0A0Q3E7A4"/>
<name>A0A0Q3E7A4_BRADI</name>
<reference evidence="2" key="3">
    <citation type="submission" date="2018-08" db="UniProtKB">
        <authorList>
            <consortium name="EnsemblPlants"/>
        </authorList>
    </citation>
    <scope>IDENTIFICATION</scope>
    <source>
        <strain evidence="2">cv. Bd21</strain>
    </source>
</reference>
<dbReference type="Gramene" id="KQJ83767">
    <property type="protein sequence ID" value="KQJ83767"/>
    <property type="gene ID" value="BRADI_5g16752v3"/>
</dbReference>
<sequence length="95" mass="11180">MLCLLLNSRDHIQSRVYYLMVLSLLLWQHNLCHGSMEGRFVQLYCTANLFLFRTQLRIDEFKGLWLFHPSIGVESCMQCQCVSKRDHCFAAHSLN</sequence>
<dbReference type="AlphaFoldDB" id="A0A0Q3E7A4"/>